<comment type="subcellular location">
    <subcellularLocation>
        <location evidence="3">Cytoplasm</location>
    </subcellularLocation>
</comment>
<reference evidence="18" key="1">
    <citation type="journal article" date="2020" name="Stud. Mycol.">
        <title>101 Dothideomycetes genomes: a test case for predicting lifestyles and emergence of pathogens.</title>
        <authorList>
            <person name="Haridas S."/>
            <person name="Albert R."/>
            <person name="Binder M."/>
            <person name="Bloem J."/>
            <person name="Labutti K."/>
            <person name="Salamov A."/>
            <person name="Andreopoulos B."/>
            <person name="Baker S."/>
            <person name="Barry K."/>
            <person name="Bills G."/>
            <person name="Bluhm B."/>
            <person name="Cannon C."/>
            <person name="Castanera R."/>
            <person name="Culley D."/>
            <person name="Daum C."/>
            <person name="Ezra D."/>
            <person name="Gonzalez J."/>
            <person name="Henrissat B."/>
            <person name="Kuo A."/>
            <person name="Liang C."/>
            <person name="Lipzen A."/>
            <person name="Lutzoni F."/>
            <person name="Magnuson J."/>
            <person name="Mondo S."/>
            <person name="Nolan M."/>
            <person name="Ohm R."/>
            <person name="Pangilinan J."/>
            <person name="Park H.-J."/>
            <person name="Ramirez L."/>
            <person name="Alfaro M."/>
            <person name="Sun H."/>
            <person name="Tritt A."/>
            <person name="Yoshinaga Y."/>
            <person name="Zwiers L.-H."/>
            <person name="Turgeon B."/>
            <person name="Goodwin S."/>
            <person name="Spatafora J."/>
            <person name="Crous P."/>
            <person name="Grigoriev I."/>
        </authorList>
    </citation>
    <scope>NUCLEOTIDE SEQUENCE</scope>
    <source>
        <strain evidence="18">CBS 116435</strain>
    </source>
</reference>
<organism evidence="18 19">
    <name type="scientific">Polychaeton citri CBS 116435</name>
    <dbReference type="NCBI Taxonomy" id="1314669"/>
    <lineage>
        <taxon>Eukaryota</taxon>
        <taxon>Fungi</taxon>
        <taxon>Dikarya</taxon>
        <taxon>Ascomycota</taxon>
        <taxon>Pezizomycotina</taxon>
        <taxon>Dothideomycetes</taxon>
        <taxon>Dothideomycetidae</taxon>
        <taxon>Capnodiales</taxon>
        <taxon>Capnodiaceae</taxon>
        <taxon>Polychaeton</taxon>
    </lineage>
</organism>
<dbReference type="NCBIfam" id="TIGR00179">
    <property type="entry name" value="murB"/>
    <property type="match status" value="1"/>
</dbReference>
<keyword evidence="10" id="KW-0521">NADP</keyword>
<evidence type="ECO:0000256" key="15">
    <source>
        <dbReference type="ARBA" id="ARBA00023316"/>
    </source>
</evidence>
<dbReference type="Pfam" id="PF02873">
    <property type="entry name" value="MurB_C"/>
    <property type="match status" value="1"/>
</dbReference>
<evidence type="ECO:0000256" key="9">
    <source>
        <dbReference type="ARBA" id="ARBA00022827"/>
    </source>
</evidence>
<comment type="catalytic activity">
    <reaction evidence="16">
        <text>UDP-N-acetyl-alpha-D-muramate + NADP(+) = UDP-N-acetyl-3-O-(1-carboxyvinyl)-alpha-D-glucosamine + NADPH + H(+)</text>
        <dbReference type="Rhea" id="RHEA:12248"/>
        <dbReference type="ChEBI" id="CHEBI:15378"/>
        <dbReference type="ChEBI" id="CHEBI:57783"/>
        <dbReference type="ChEBI" id="CHEBI:58349"/>
        <dbReference type="ChEBI" id="CHEBI:68483"/>
        <dbReference type="ChEBI" id="CHEBI:70757"/>
        <dbReference type="EC" id="1.3.1.98"/>
    </reaction>
</comment>
<gene>
    <name evidence="18" type="ORF">K431DRAFT_259202</name>
</gene>
<dbReference type="Proteomes" id="UP000799441">
    <property type="component" value="Unassembled WGS sequence"/>
</dbReference>
<dbReference type="GO" id="GO:0008360">
    <property type="term" value="P:regulation of cell shape"/>
    <property type="evidence" value="ECO:0007669"/>
    <property type="project" value="UniProtKB-KW"/>
</dbReference>
<dbReference type="PANTHER" id="PTHR21071:SF4">
    <property type="entry name" value="UDP-N-ACETYLENOLPYRUVOYLGLUCOSAMINE REDUCTASE"/>
    <property type="match status" value="1"/>
</dbReference>
<comment type="cofactor">
    <cofactor evidence="1">
        <name>FAD</name>
        <dbReference type="ChEBI" id="CHEBI:57692"/>
    </cofactor>
</comment>
<keyword evidence="13" id="KW-0560">Oxidoreductase</keyword>
<proteinExistence type="inferred from homology"/>
<dbReference type="OrthoDB" id="66620at2759"/>
<evidence type="ECO:0000256" key="2">
    <source>
        <dbReference type="ARBA" id="ARBA00003921"/>
    </source>
</evidence>
<name>A0A9P4QIS8_9PEZI</name>
<evidence type="ECO:0000256" key="7">
    <source>
        <dbReference type="ARBA" id="ARBA00022618"/>
    </source>
</evidence>
<keyword evidence="12" id="KW-0573">Peptidoglycan synthesis</keyword>
<evidence type="ECO:0000259" key="17">
    <source>
        <dbReference type="PROSITE" id="PS51387"/>
    </source>
</evidence>
<accession>A0A9P4QIS8</accession>
<dbReference type="SUPFAM" id="SSF56176">
    <property type="entry name" value="FAD-binding/transporter-associated domain-like"/>
    <property type="match status" value="1"/>
</dbReference>
<dbReference type="Gene3D" id="3.90.78.10">
    <property type="entry name" value="UDP-N-acetylenolpyruvoylglucosamine reductase, C-terminal domain"/>
    <property type="match status" value="1"/>
</dbReference>
<sequence length="351" mass="38871">MSSEVIDVLDFDHHIEHHVPLSEHSTMGVGGSTRYFVRAKNALYVQSAYQWAATKALPIAVIGSGSNVVWTDAGFKGLILRIDIEAFRVDETSEEEVFVRLGAGEVLDSVVERTVRMGFWGIERLSHIPGTCGGAVFQNSGAYGQEISQILVDVEVYDTQARSNVVLSNQACKFSYRSSTFKLDENGRYVVLGLTIRLQRHNMNREVDFPLPGLAPAHTLKEVRTAVITIRMSKLPDTAVFPNCGSFFVNPTLQQDVFNSKPDLVNAPHHCVGAHHVKIPAAWLIEQCGLKGHVDLDLGFGTWRNQPLCIVVIAEQSASCRNLMKYARYIATCVNEKFGILLEPEPIFLGD</sequence>
<comment type="pathway">
    <text evidence="4">Cell wall biogenesis; peptidoglycan biosynthesis.</text>
</comment>
<dbReference type="Pfam" id="PF01565">
    <property type="entry name" value="FAD_binding_4"/>
    <property type="match status" value="1"/>
</dbReference>
<dbReference type="Gene3D" id="3.30.43.10">
    <property type="entry name" value="Uridine Diphospho-n-acetylenolpyruvylglucosamine Reductase, domain 2"/>
    <property type="match status" value="1"/>
</dbReference>
<dbReference type="Gene3D" id="3.30.465.10">
    <property type="match status" value="1"/>
</dbReference>
<keyword evidence="14" id="KW-0131">Cell cycle</keyword>
<dbReference type="GO" id="GO:0071555">
    <property type="term" value="P:cell wall organization"/>
    <property type="evidence" value="ECO:0007669"/>
    <property type="project" value="UniProtKB-KW"/>
</dbReference>
<dbReference type="PROSITE" id="PS51387">
    <property type="entry name" value="FAD_PCMH"/>
    <property type="match status" value="1"/>
</dbReference>
<dbReference type="GO" id="GO:0005829">
    <property type="term" value="C:cytosol"/>
    <property type="evidence" value="ECO:0007669"/>
    <property type="project" value="TreeGrafter"/>
</dbReference>
<keyword evidence="7" id="KW-0132">Cell division</keyword>
<dbReference type="SUPFAM" id="SSF56194">
    <property type="entry name" value="Uridine diphospho-N-Acetylenolpyruvylglucosamine reductase, MurB, C-terminal domain"/>
    <property type="match status" value="1"/>
</dbReference>
<keyword evidence="11" id="KW-0133">Cell shape</keyword>
<evidence type="ECO:0000313" key="18">
    <source>
        <dbReference type="EMBL" id="KAF2726323.1"/>
    </source>
</evidence>
<evidence type="ECO:0000256" key="10">
    <source>
        <dbReference type="ARBA" id="ARBA00022857"/>
    </source>
</evidence>
<evidence type="ECO:0000256" key="3">
    <source>
        <dbReference type="ARBA" id="ARBA00004496"/>
    </source>
</evidence>
<evidence type="ECO:0000256" key="4">
    <source>
        <dbReference type="ARBA" id="ARBA00004752"/>
    </source>
</evidence>
<dbReference type="InterPro" id="IPR036635">
    <property type="entry name" value="MurB_C_sf"/>
</dbReference>
<keyword evidence="9" id="KW-0274">FAD</keyword>
<evidence type="ECO:0000256" key="11">
    <source>
        <dbReference type="ARBA" id="ARBA00022960"/>
    </source>
</evidence>
<comment type="caution">
    <text evidence="18">The sequence shown here is derived from an EMBL/GenBank/DDBJ whole genome shotgun (WGS) entry which is preliminary data.</text>
</comment>
<dbReference type="HAMAP" id="MF_00037">
    <property type="entry name" value="MurB"/>
    <property type="match status" value="1"/>
</dbReference>
<dbReference type="InterPro" id="IPR011601">
    <property type="entry name" value="MurB_C"/>
</dbReference>
<dbReference type="InterPro" id="IPR016167">
    <property type="entry name" value="FAD-bd_PCMH_sub1"/>
</dbReference>
<dbReference type="InterPro" id="IPR016166">
    <property type="entry name" value="FAD-bd_PCMH"/>
</dbReference>
<evidence type="ECO:0000313" key="19">
    <source>
        <dbReference type="Proteomes" id="UP000799441"/>
    </source>
</evidence>
<dbReference type="PANTHER" id="PTHR21071">
    <property type="entry name" value="UDP-N-ACETYLENOLPYRUVOYLGLUCOSAMINE REDUCTASE"/>
    <property type="match status" value="1"/>
</dbReference>
<evidence type="ECO:0000256" key="6">
    <source>
        <dbReference type="ARBA" id="ARBA00022490"/>
    </source>
</evidence>
<dbReference type="InterPro" id="IPR016169">
    <property type="entry name" value="FAD-bd_PCMH_sub2"/>
</dbReference>
<keyword evidence="15" id="KW-0961">Cell wall biogenesis/degradation</keyword>
<evidence type="ECO:0000256" key="16">
    <source>
        <dbReference type="ARBA" id="ARBA00048914"/>
    </source>
</evidence>
<evidence type="ECO:0000256" key="13">
    <source>
        <dbReference type="ARBA" id="ARBA00023002"/>
    </source>
</evidence>
<protein>
    <recommendedName>
        <fullName evidence="5">UDP-N-acetylmuramate dehydrogenase</fullName>
        <ecNumber evidence="5">1.3.1.98</ecNumber>
    </recommendedName>
</protein>
<dbReference type="EMBL" id="MU003765">
    <property type="protein sequence ID" value="KAF2726323.1"/>
    <property type="molecule type" value="Genomic_DNA"/>
</dbReference>
<dbReference type="InterPro" id="IPR003170">
    <property type="entry name" value="MurB"/>
</dbReference>
<evidence type="ECO:0000256" key="14">
    <source>
        <dbReference type="ARBA" id="ARBA00023306"/>
    </source>
</evidence>
<dbReference type="GO" id="GO:0051301">
    <property type="term" value="P:cell division"/>
    <property type="evidence" value="ECO:0007669"/>
    <property type="project" value="UniProtKB-KW"/>
</dbReference>
<keyword evidence="6" id="KW-0963">Cytoplasm</keyword>
<feature type="domain" description="FAD-binding PCMH-type" evidence="17">
    <location>
        <begin position="28"/>
        <end position="201"/>
    </location>
</feature>
<dbReference type="GO" id="GO:0008762">
    <property type="term" value="F:UDP-N-acetylmuramate dehydrogenase activity"/>
    <property type="evidence" value="ECO:0007669"/>
    <property type="project" value="UniProtKB-EC"/>
</dbReference>
<keyword evidence="19" id="KW-1185">Reference proteome</keyword>
<dbReference type="InterPro" id="IPR006094">
    <property type="entry name" value="Oxid_FAD_bind_N"/>
</dbReference>
<dbReference type="InterPro" id="IPR036318">
    <property type="entry name" value="FAD-bd_PCMH-like_sf"/>
</dbReference>
<evidence type="ECO:0000256" key="8">
    <source>
        <dbReference type="ARBA" id="ARBA00022630"/>
    </source>
</evidence>
<comment type="function">
    <text evidence="2">Cell wall formation.</text>
</comment>
<evidence type="ECO:0000256" key="1">
    <source>
        <dbReference type="ARBA" id="ARBA00001974"/>
    </source>
</evidence>
<dbReference type="EC" id="1.3.1.98" evidence="5"/>
<evidence type="ECO:0000256" key="12">
    <source>
        <dbReference type="ARBA" id="ARBA00022984"/>
    </source>
</evidence>
<evidence type="ECO:0000256" key="5">
    <source>
        <dbReference type="ARBA" id="ARBA00012518"/>
    </source>
</evidence>
<dbReference type="GO" id="GO:0071949">
    <property type="term" value="F:FAD binding"/>
    <property type="evidence" value="ECO:0007669"/>
    <property type="project" value="InterPro"/>
</dbReference>
<dbReference type="AlphaFoldDB" id="A0A9P4QIS8"/>
<keyword evidence="8" id="KW-0285">Flavoprotein</keyword>